<evidence type="ECO:0000313" key="1">
    <source>
        <dbReference type="EMBL" id="MEP0949360.1"/>
    </source>
</evidence>
<sequence>MADLVVNYSLASATTLTNPDGTLPAILTNCTEAAGPGATALGTLDKALHFDTGASIQTTLSPGAITPNRFCIRVAFLANGPVTTRQNLVECTALPFAMFLEPGSTDDCFNLVVAVANSRVDWAIAHTTNRVALTFNTWYVVSLVYDLDTLALMVDDTVLAVTAFPNGGLNAGSGDKLWIGSWVDGLRWPFKGDIAAVQIYSDIPADLETALDAKRSTPEWFLTHKHNAIRPTLNLGNKISDFYFDTAISSYVQPFEGGLISYTEIHGVAFEMHGSIYALYQGDSNLRRSLGAPASDEINGRRAGSRKSVFAQGCIYWSPQTGAVPVLGRLYLDYEMLGEGGSAIGLPTAAQTAIPGGVMQQFQGGRMYYRSGASNAFEVHGSILGKYDATGGVSRWGFPVSHESDVRRDSQVIGKVSHFESCTIYWSGATGAHIIYGDIRRKYLEVGGPQGALGFPTSSEEDIPGVSGPARYNTFQQGSILWFNGQLHVCYPFRFFIGRVDTKEEDRDFLDVDGQNDLYCRIAISVNGHRVYDKKLPEGDKHFSSANIKDVNFNVPYAVLPGDPNLNVQFQVEIWECDSGNLFGGDDDLLGRFTKDLNIRNAWGLRDNANGIFRASNFGPWMNFMDWSIKPQLGANTPLDFFSTINQGTPTVDFREYAAAFGDVDPDWEFDFGLIDDGLKALFYELVVKGVAAGGNCFGMATEAIYAYKDMSRLSRPLNRFGNWAEVENDFNVRQTYQVGADAIWWFVGQFLSGKTHNPVSVFNDTWDAHNRGLNPVICLSQNYDFTGAPHCIMPIAWRNTGSEMQIDVFDPNSASSVQRIVIDPARNTFRYENGRVYEGGEWSGGRLHYMPFSVLNHRQRTPVWDAIMLLLSGVVLILGDSAETLSLTDENGNNLNAFKDTSRKVENLAGKFVPFPGFSGNNPIKGELLLGMRPKRSRFIPLDNVLLDSVQLNNVSNLGINANLRRNLGPTLSANVNPNLNVNLGGARFRDRAILDAIQRNQQPTDLDSWVHTLRGVSAGRLQYYSKRPLQALQVGGAIRANDRLTMSANRLQTVDNEFKVVAQNANAYTLSAVSKLGAGRDFVKVTVENVPAEANQELKINLQPGLNTMDVVSNGAPFNATITYEGRVNDKPLRSQYTVPMSQGMRLTAPNLEDAGTLKVSGIERILGEVHATQLIQGQ</sequence>
<proteinExistence type="predicted"/>
<evidence type="ECO:0000313" key="2">
    <source>
        <dbReference type="Proteomes" id="UP001482513"/>
    </source>
</evidence>
<organism evidence="1 2">
    <name type="scientific">Leptolyngbya subtilissima DQ-A4</name>
    <dbReference type="NCBI Taxonomy" id="2933933"/>
    <lineage>
        <taxon>Bacteria</taxon>
        <taxon>Bacillati</taxon>
        <taxon>Cyanobacteriota</taxon>
        <taxon>Cyanophyceae</taxon>
        <taxon>Leptolyngbyales</taxon>
        <taxon>Leptolyngbyaceae</taxon>
        <taxon>Leptolyngbya group</taxon>
        <taxon>Leptolyngbya</taxon>
    </lineage>
</organism>
<reference evidence="1 2" key="1">
    <citation type="submission" date="2022-04" db="EMBL/GenBank/DDBJ databases">
        <title>Positive selection, recombination, and allopatry shape intraspecific diversity of widespread and dominant cyanobacteria.</title>
        <authorList>
            <person name="Wei J."/>
            <person name="Shu W."/>
            <person name="Hu C."/>
        </authorList>
    </citation>
    <scope>NUCLEOTIDE SEQUENCE [LARGE SCALE GENOMIC DNA]</scope>
    <source>
        <strain evidence="1 2">DQ-A4</strain>
    </source>
</reference>
<dbReference type="EMBL" id="JAMPKX010000011">
    <property type="protein sequence ID" value="MEP0949360.1"/>
    <property type="molecule type" value="Genomic_DNA"/>
</dbReference>
<comment type="caution">
    <text evidence="1">The sequence shown here is derived from an EMBL/GenBank/DDBJ whole genome shotgun (WGS) entry which is preliminary data.</text>
</comment>
<dbReference type="InterPro" id="IPR013320">
    <property type="entry name" value="ConA-like_dom_sf"/>
</dbReference>
<keyword evidence="2" id="KW-1185">Reference proteome</keyword>
<dbReference type="SUPFAM" id="SSF49899">
    <property type="entry name" value="Concanavalin A-like lectins/glucanases"/>
    <property type="match status" value="1"/>
</dbReference>
<dbReference type="Proteomes" id="UP001482513">
    <property type="component" value="Unassembled WGS sequence"/>
</dbReference>
<accession>A0ABV0K9A5</accession>
<protein>
    <submittedName>
        <fullName evidence="1">Uncharacterized protein</fullName>
    </submittedName>
</protein>
<dbReference type="InterPro" id="IPR013207">
    <property type="entry name" value="LGFP"/>
</dbReference>
<dbReference type="Gene3D" id="2.60.120.200">
    <property type="match status" value="1"/>
</dbReference>
<name>A0ABV0K9A5_9CYAN</name>
<gene>
    <name evidence="1" type="ORF">NC992_20940</name>
</gene>
<dbReference type="Pfam" id="PF08310">
    <property type="entry name" value="LGFP"/>
    <property type="match status" value="3"/>
</dbReference>
<dbReference type="RefSeq" id="WP_190704941.1">
    <property type="nucleotide sequence ID" value="NZ_JAMPKX010000011.1"/>
</dbReference>